<organism evidence="1">
    <name type="scientific">Spirodela intermedia</name>
    <name type="common">Intermediate duckweed</name>
    <dbReference type="NCBI Taxonomy" id="51605"/>
    <lineage>
        <taxon>Eukaryota</taxon>
        <taxon>Viridiplantae</taxon>
        <taxon>Streptophyta</taxon>
        <taxon>Embryophyta</taxon>
        <taxon>Tracheophyta</taxon>
        <taxon>Spermatophyta</taxon>
        <taxon>Magnoliopsida</taxon>
        <taxon>Liliopsida</taxon>
        <taxon>Araceae</taxon>
        <taxon>Lemnoideae</taxon>
        <taxon>Spirodela</taxon>
    </lineage>
</organism>
<reference evidence="1 2" key="1">
    <citation type="submission" date="2019-12" db="EMBL/GenBank/DDBJ databases">
        <authorList>
            <person name="Scholz U."/>
            <person name="Mascher M."/>
            <person name="Fiebig A."/>
        </authorList>
    </citation>
    <scope>NUCLEOTIDE SEQUENCE</scope>
</reference>
<dbReference type="EMBL" id="LR743592">
    <property type="protein sequence ID" value="CAA2620691.1"/>
    <property type="molecule type" value="Genomic_DNA"/>
</dbReference>
<sequence>MMKYAILHTNGVLPLESPTSGSIPALRSSSRKQLLPVAATVNRLHGMPASSPTPVSPGRTPSRVRSWSSICLWKKTAIDA</sequence>
<keyword evidence="2" id="KW-1185">Reference proteome</keyword>
<proteinExistence type="predicted"/>
<accession>A0A7I8IRG2</accession>
<protein>
    <submittedName>
        <fullName evidence="1">Uncharacterized protein</fullName>
    </submittedName>
</protein>
<evidence type="ECO:0000313" key="2">
    <source>
        <dbReference type="Proteomes" id="UP001189122"/>
    </source>
</evidence>
<name>A0A7I8IRG2_SPIIN</name>
<gene>
    <name evidence="1" type="ORF">SI7747_05006860</name>
</gene>
<dbReference type="Proteomes" id="UP001189122">
    <property type="component" value="Unassembled WGS sequence"/>
</dbReference>
<evidence type="ECO:0000313" key="1">
    <source>
        <dbReference type="EMBL" id="CAA2620691.1"/>
    </source>
</evidence>
<dbReference type="EMBL" id="CACRZD030000005">
    <property type="protein sequence ID" value="CAA6660443.1"/>
    <property type="molecule type" value="Genomic_DNA"/>
</dbReference>
<dbReference type="AlphaFoldDB" id="A0A7I8IRG2"/>